<protein>
    <submittedName>
        <fullName evidence="1">Uncharacterized protein</fullName>
    </submittedName>
</protein>
<comment type="caution">
    <text evidence="1">The sequence shown here is derived from an EMBL/GenBank/DDBJ whole genome shotgun (WGS) entry which is preliminary data.</text>
</comment>
<dbReference type="AlphaFoldDB" id="X0ULT8"/>
<accession>X0ULT8</accession>
<proteinExistence type="predicted"/>
<name>X0ULT8_9ZZZZ</name>
<gene>
    <name evidence="1" type="ORF">S01H1_46271</name>
</gene>
<evidence type="ECO:0000313" key="1">
    <source>
        <dbReference type="EMBL" id="GAG06590.1"/>
    </source>
</evidence>
<organism evidence="1">
    <name type="scientific">marine sediment metagenome</name>
    <dbReference type="NCBI Taxonomy" id="412755"/>
    <lineage>
        <taxon>unclassified sequences</taxon>
        <taxon>metagenomes</taxon>
        <taxon>ecological metagenomes</taxon>
    </lineage>
</organism>
<reference evidence="1" key="1">
    <citation type="journal article" date="2014" name="Front. Microbiol.">
        <title>High frequency of phylogenetically diverse reductive dehalogenase-homologous genes in deep subseafloor sedimentary metagenomes.</title>
        <authorList>
            <person name="Kawai M."/>
            <person name="Futagami T."/>
            <person name="Toyoda A."/>
            <person name="Takaki Y."/>
            <person name="Nishi S."/>
            <person name="Hori S."/>
            <person name="Arai W."/>
            <person name="Tsubouchi T."/>
            <person name="Morono Y."/>
            <person name="Uchiyama I."/>
            <person name="Ito T."/>
            <person name="Fujiyama A."/>
            <person name="Inagaki F."/>
            <person name="Takami H."/>
        </authorList>
    </citation>
    <scope>NUCLEOTIDE SEQUENCE</scope>
    <source>
        <strain evidence="1">Expedition CK06-06</strain>
    </source>
</reference>
<dbReference type="EMBL" id="BARS01029622">
    <property type="protein sequence ID" value="GAG06590.1"/>
    <property type="molecule type" value="Genomic_DNA"/>
</dbReference>
<sequence length="69" mass="7553">MATFVTDIIEGHSVNFDASGYTCQRIYRVSGVSGTDGHARIYNTMIDVNIPAYGAVHPTITDIYVISKE</sequence>
<feature type="non-terminal residue" evidence="1">
    <location>
        <position position="69"/>
    </location>
</feature>